<keyword evidence="2" id="KW-0378">Hydrolase</keyword>
<dbReference type="InterPro" id="IPR001394">
    <property type="entry name" value="Peptidase_C19_UCH"/>
</dbReference>
<dbReference type="Pfam" id="PF00443">
    <property type="entry name" value="UCH"/>
    <property type="match status" value="1"/>
</dbReference>
<dbReference type="AlphaFoldDB" id="A0AA36N0A9"/>
<gene>
    <name evidence="4" type="ORF">EVOR1521_LOCUS15466</name>
</gene>
<organism evidence="4 5">
    <name type="scientific">Effrenium voratum</name>
    <dbReference type="NCBI Taxonomy" id="2562239"/>
    <lineage>
        <taxon>Eukaryota</taxon>
        <taxon>Sar</taxon>
        <taxon>Alveolata</taxon>
        <taxon>Dinophyceae</taxon>
        <taxon>Suessiales</taxon>
        <taxon>Symbiodiniaceae</taxon>
        <taxon>Effrenium</taxon>
    </lineage>
</organism>
<dbReference type="InterPro" id="IPR038765">
    <property type="entry name" value="Papain-like_cys_pep_sf"/>
</dbReference>
<evidence type="ECO:0000259" key="3">
    <source>
        <dbReference type="PROSITE" id="PS50235"/>
    </source>
</evidence>
<evidence type="ECO:0000313" key="4">
    <source>
        <dbReference type="EMBL" id="CAJ1389946.1"/>
    </source>
</evidence>
<evidence type="ECO:0000256" key="2">
    <source>
        <dbReference type="ARBA" id="ARBA00022801"/>
    </source>
</evidence>
<dbReference type="EMBL" id="CAUJNA010001973">
    <property type="protein sequence ID" value="CAJ1389946.1"/>
    <property type="molecule type" value="Genomic_DNA"/>
</dbReference>
<name>A0AA36N0A9_9DINO</name>
<dbReference type="SUPFAM" id="SSF54001">
    <property type="entry name" value="Cysteine proteinases"/>
    <property type="match status" value="1"/>
</dbReference>
<dbReference type="PANTHER" id="PTHR22975">
    <property type="entry name" value="UBIQUITIN SPECIFIC PROTEINASE"/>
    <property type="match status" value="1"/>
</dbReference>
<reference evidence="4" key="1">
    <citation type="submission" date="2023-08" db="EMBL/GenBank/DDBJ databases">
        <authorList>
            <person name="Chen Y."/>
            <person name="Shah S."/>
            <person name="Dougan E. K."/>
            <person name="Thang M."/>
            <person name="Chan C."/>
        </authorList>
    </citation>
    <scope>NUCLEOTIDE SEQUENCE</scope>
</reference>
<comment type="caution">
    <text evidence="4">The sequence shown here is derived from an EMBL/GenBank/DDBJ whole genome shotgun (WGS) entry which is preliminary data.</text>
</comment>
<keyword evidence="5" id="KW-1185">Reference proteome</keyword>
<dbReference type="InterPro" id="IPR052398">
    <property type="entry name" value="Ubiquitin_hydrolase_53/54"/>
</dbReference>
<dbReference type="GO" id="GO:0004843">
    <property type="term" value="F:cysteine-type deubiquitinase activity"/>
    <property type="evidence" value="ECO:0007669"/>
    <property type="project" value="InterPro"/>
</dbReference>
<keyword evidence="1" id="KW-0833">Ubl conjugation pathway</keyword>
<dbReference type="PROSITE" id="PS50235">
    <property type="entry name" value="USP_3"/>
    <property type="match status" value="1"/>
</dbReference>
<sequence length="432" mass="48631">MESPWAASSSEREPNADRLQLNVRGLENEHGANHCFLNVVIQAFWNLRSFRRRLLDAEADDHSHARDSGCCYCALKSLFQEQLGSRPFPCGFRKPRPPEAEALCKRSRWQETGGPHQRAKLVVGPTEYAVSTNSTDTLPPDCLREALSGVYDERRFKLGDMEDATETIETILGILHASNLTEAENLGASPISHHIVEQAGDVGCHPLCLAHEVFGLEYVDVLRCTFCGANGEPSVSSSYLYTAYVSELLQSPQPKNLHEMLKELCQQSLPTRKCLECNSRKTVVSERWLTRSPCTFILSLVWPSSTPGKDAIWVVLSMIQPQLRMDQIFHTETSASSKTDGVYSFHGMICYCGMHYVALFWCPGRRRWVFLDDTCVQEKEDWTSATRFLMSGHYLPTLIFYESSEEAALAESLEELKRQVNGLEEQSSCAAM</sequence>
<dbReference type="Proteomes" id="UP001178507">
    <property type="component" value="Unassembled WGS sequence"/>
</dbReference>
<proteinExistence type="predicted"/>
<dbReference type="GO" id="GO:0016579">
    <property type="term" value="P:protein deubiquitination"/>
    <property type="evidence" value="ECO:0007669"/>
    <property type="project" value="InterPro"/>
</dbReference>
<protein>
    <recommendedName>
        <fullName evidence="3">USP domain-containing protein</fullName>
    </recommendedName>
</protein>
<accession>A0AA36N0A9</accession>
<evidence type="ECO:0000313" key="5">
    <source>
        <dbReference type="Proteomes" id="UP001178507"/>
    </source>
</evidence>
<dbReference type="Gene3D" id="3.90.70.10">
    <property type="entry name" value="Cysteine proteinases"/>
    <property type="match status" value="1"/>
</dbReference>
<feature type="domain" description="USP" evidence="3">
    <location>
        <begin position="24"/>
        <end position="404"/>
    </location>
</feature>
<dbReference type="PANTHER" id="PTHR22975:SF9">
    <property type="entry name" value="ECHINUS SPLICE FORM 3"/>
    <property type="match status" value="1"/>
</dbReference>
<dbReference type="InterPro" id="IPR028889">
    <property type="entry name" value="USP"/>
</dbReference>
<evidence type="ECO:0000256" key="1">
    <source>
        <dbReference type="ARBA" id="ARBA00022786"/>
    </source>
</evidence>